<dbReference type="RefSeq" id="XP_018041826.1">
    <property type="nucleotide sequence ID" value="XM_018185955.1"/>
</dbReference>
<protein>
    <submittedName>
        <fullName evidence="1">Uncharacterized protein</fullName>
    </submittedName>
</protein>
<sequence>MQQNLRATHSLAVEGRLCTTTLLLHAEASNSVCCWTLPPAPCRGTSIANASDLSQCLQRAGLASLRGRLKHRVRTIFLAACIEHLLVLLIDLNQKVVSYRITQKYGLGPPHHFKQNCKPGMVLERQFSAQTRHTYGR</sequence>
<name>A0A177CW72_9PLEO</name>
<keyword evidence="2" id="KW-1185">Reference proteome</keyword>
<dbReference type="Proteomes" id="UP000077069">
    <property type="component" value="Unassembled WGS sequence"/>
</dbReference>
<accession>A0A177CW72</accession>
<dbReference type="EMBL" id="KV441548">
    <property type="protein sequence ID" value="OAG11461.1"/>
    <property type="molecule type" value="Genomic_DNA"/>
</dbReference>
<evidence type="ECO:0000313" key="2">
    <source>
        <dbReference type="Proteomes" id="UP000077069"/>
    </source>
</evidence>
<evidence type="ECO:0000313" key="1">
    <source>
        <dbReference type="EMBL" id="OAG11461.1"/>
    </source>
</evidence>
<reference evidence="1 2" key="1">
    <citation type="submission" date="2016-05" db="EMBL/GenBank/DDBJ databases">
        <title>Comparative analysis of secretome profiles of manganese(II)-oxidizing ascomycete fungi.</title>
        <authorList>
            <consortium name="DOE Joint Genome Institute"/>
            <person name="Zeiner C.A."/>
            <person name="Purvine S.O."/>
            <person name="Zink E.M."/>
            <person name="Wu S."/>
            <person name="Pasa-Tolic L."/>
            <person name="Chaput D.L."/>
            <person name="Haridas S."/>
            <person name="Grigoriev I.V."/>
            <person name="Santelli C.M."/>
            <person name="Hansel C.M."/>
        </authorList>
    </citation>
    <scope>NUCLEOTIDE SEQUENCE [LARGE SCALE GENOMIC DNA]</scope>
    <source>
        <strain evidence="1 2">AP3s5-JAC2a</strain>
    </source>
</reference>
<dbReference type="AlphaFoldDB" id="A0A177CW72"/>
<organism evidence="1 2">
    <name type="scientific">Paraphaeosphaeria sporulosa</name>
    <dbReference type="NCBI Taxonomy" id="1460663"/>
    <lineage>
        <taxon>Eukaryota</taxon>
        <taxon>Fungi</taxon>
        <taxon>Dikarya</taxon>
        <taxon>Ascomycota</taxon>
        <taxon>Pezizomycotina</taxon>
        <taxon>Dothideomycetes</taxon>
        <taxon>Pleosporomycetidae</taxon>
        <taxon>Pleosporales</taxon>
        <taxon>Massarineae</taxon>
        <taxon>Didymosphaeriaceae</taxon>
        <taxon>Paraphaeosphaeria</taxon>
    </lineage>
</organism>
<gene>
    <name evidence="1" type="ORF">CC84DRAFT_37420</name>
</gene>
<proteinExistence type="predicted"/>
<dbReference type="InParanoid" id="A0A177CW72"/>
<dbReference type="GeneID" id="28769441"/>